<dbReference type="AlphaFoldDB" id="A0A3G6J7I1"/>
<keyword evidence="6 8" id="KW-0472">Membrane</keyword>
<protein>
    <submittedName>
        <fullName evidence="10">Cell division protein FtsQ</fullName>
    </submittedName>
</protein>
<dbReference type="InterPro" id="IPR050487">
    <property type="entry name" value="FtsQ_DivIB"/>
</dbReference>
<dbReference type="InterPro" id="IPR013685">
    <property type="entry name" value="POTRA_FtsQ_type"/>
</dbReference>
<dbReference type="RefSeq" id="WP_123928714.1">
    <property type="nucleotide sequence ID" value="NZ_CP033896.1"/>
</dbReference>
<organism evidence="10 11">
    <name type="scientific">Corynebacterium choanae</name>
    <dbReference type="NCBI Taxonomy" id="1862358"/>
    <lineage>
        <taxon>Bacteria</taxon>
        <taxon>Bacillati</taxon>
        <taxon>Actinomycetota</taxon>
        <taxon>Actinomycetes</taxon>
        <taxon>Mycobacteriales</taxon>
        <taxon>Corynebacteriaceae</taxon>
        <taxon>Corynebacterium</taxon>
    </lineage>
</organism>
<evidence type="ECO:0000256" key="7">
    <source>
        <dbReference type="ARBA" id="ARBA00023306"/>
    </source>
</evidence>
<name>A0A3G6J7I1_9CORY</name>
<dbReference type="PANTHER" id="PTHR37820:SF1">
    <property type="entry name" value="CELL DIVISION PROTEIN FTSQ"/>
    <property type="match status" value="1"/>
</dbReference>
<dbReference type="GO" id="GO:0005886">
    <property type="term" value="C:plasma membrane"/>
    <property type="evidence" value="ECO:0007669"/>
    <property type="project" value="TreeGrafter"/>
</dbReference>
<dbReference type="PROSITE" id="PS51779">
    <property type="entry name" value="POTRA"/>
    <property type="match status" value="1"/>
</dbReference>
<evidence type="ECO:0000313" key="11">
    <source>
        <dbReference type="Proteomes" id="UP000269019"/>
    </source>
</evidence>
<evidence type="ECO:0000259" key="9">
    <source>
        <dbReference type="PROSITE" id="PS51779"/>
    </source>
</evidence>
<evidence type="ECO:0000256" key="3">
    <source>
        <dbReference type="ARBA" id="ARBA00022618"/>
    </source>
</evidence>
<evidence type="ECO:0000256" key="4">
    <source>
        <dbReference type="ARBA" id="ARBA00022692"/>
    </source>
</evidence>
<dbReference type="PANTHER" id="PTHR37820">
    <property type="entry name" value="CELL DIVISION PROTEIN DIVIB"/>
    <property type="match status" value="1"/>
</dbReference>
<keyword evidence="3 10" id="KW-0132">Cell division</keyword>
<evidence type="ECO:0000313" key="10">
    <source>
        <dbReference type="EMBL" id="AZA13946.1"/>
    </source>
</evidence>
<dbReference type="KEGG" id="ccho:CCHOA_07770"/>
<evidence type="ECO:0000256" key="2">
    <source>
        <dbReference type="ARBA" id="ARBA00022475"/>
    </source>
</evidence>
<evidence type="ECO:0000256" key="5">
    <source>
        <dbReference type="ARBA" id="ARBA00022989"/>
    </source>
</evidence>
<keyword evidence="4 8" id="KW-0812">Transmembrane</keyword>
<gene>
    <name evidence="10" type="primary">ftsQ</name>
    <name evidence="10" type="ORF">CCHOA_07770</name>
</gene>
<evidence type="ECO:0000256" key="8">
    <source>
        <dbReference type="SAM" id="Phobius"/>
    </source>
</evidence>
<proteinExistence type="predicted"/>
<evidence type="ECO:0000256" key="6">
    <source>
        <dbReference type="ARBA" id="ARBA00023136"/>
    </source>
</evidence>
<dbReference type="Proteomes" id="UP000269019">
    <property type="component" value="Chromosome"/>
</dbReference>
<dbReference type="GO" id="GO:0051301">
    <property type="term" value="P:cell division"/>
    <property type="evidence" value="ECO:0007669"/>
    <property type="project" value="UniProtKB-KW"/>
</dbReference>
<dbReference type="Pfam" id="PF08478">
    <property type="entry name" value="POTRA_1"/>
    <property type="match status" value="1"/>
</dbReference>
<evidence type="ECO:0000256" key="1">
    <source>
        <dbReference type="ARBA" id="ARBA00004370"/>
    </source>
</evidence>
<dbReference type="EMBL" id="CP033896">
    <property type="protein sequence ID" value="AZA13946.1"/>
    <property type="molecule type" value="Genomic_DNA"/>
</dbReference>
<dbReference type="InterPro" id="IPR034746">
    <property type="entry name" value="POTRA"/>
</dbReference>
<keyword evidence="5 8" id="KW-1133">Transmembrane helix</keyword>
<feature type="domain" description="POTRA" evidence="9">
    <location>
        <begin position="43"/>
        <end position="111"/>
    </location>
</feature>
<keyword evidence="7" id="KW-0131">Cell cycle</keyword>
<dbReference type="OrthoDB" id="9790760at2"/>
<keyword evidence="11" id="KW-1185">Reference proteome</keyword>
<accession>A0A3G6J7I1</accession>
<comment type="subcellular location">
    <subcellularLocation>
        <location evidence="1">Membrane</location>
    </subcellularLocation>
</comment>
<feature type="transmembrane region" description="Helical" evidence="8">
    <location>
        <begin position="20"/>
        <end position="40"/>
    </location>
</feature>
<sequence length="233" mass="24747">MESQSTRPARSVGPVKRRIIIGVTAVFGIAVLAGAFLWLVPIFTVDNYRVEGAEHTSDDEVIAAAGIPLGTNLLRANLPESSAAVATLPWVKQATVARDFPHTVAIDVVERNAVFAADFADGTHLIDGDGEPFVIADAPPGVVLIDGLAEDNPTAYRTAARFLSQLAPEVRGQVQRIHFASDQFMEVTTTGDRVIVVGSADNLPAKAQTFAVVLQMEGARIDITNPRQVAVAP</sequence>
<dbReference type="Gene3D" id="3.10.20.310">
    <property type="entry name" value="membrane protein fhac"/>
    <property type="match status" value="1"/>
</dbReference>
<reference evidence="10 11" key="1">
    <citation type="submission" date="2018-11" db="EMBL/GenBank/DDBJ databases">
        <authorList>
            <person name="Kleinhagauer T."/>
            <person name="Glaeser S.P."/>
            <person name="Spergser J."/>
            <person name="Ruckert C."/>
            <person name="Kaempfer P."/>
            <person name="Busse H.-J."/>
        </authorList>
    </citation>
    <scope>NUCLEOTIDE SEQUENCE [LARGE SCALE GENOMIC DNA]</scope>
    <source>
        <strain evidence="10 11">200CH</strain>
    </source>
</reference>
<keyword evidence="2" id="KW-1003">Cell membrane</keyword>